<dbReference type="RefSeq" id="XP_006020214.1">
    <property type="nucleotide sequence ID" value="XM_006020152.3"/>
</dbReference>
<comment type="function">
    <text evidence="1">Protein component of the very low density lipoprotein (VLDL) of egg-laying females. Potent lipoprotein lipase inhibitor, preventing the loss of triglycerides from VLDL on their way from the liver to the growing oocytes.</text>
</comment>
<evidence type="ECO:0000256" key="6">
    <source>
        <dbReference type="ARBA" id="ARBA00030261"/>
    </source>
</evidence>
<dbReference type="GO" id="GO:0034361">
    <property type="term" value="C:very-low-density lipoprotein particle"/>
    <property type="evidence" value="ECO:0007669"/>
    <property type="project" value="UniProtKB-KW"/>
</dbReference>
<dbReference type="AlphaFoldDB" id="A0A1U7RTV3"/>
<evidence type="ECO:0000256" key="3">
    <source>
        <dbReference type="ARBA" id="ARBA00018120"/>
    </source>
</evidence>
<dbReference type="GO" id="GO:0004857">
    <property type="term" value="F:enzyme inhibitor activity"/>
    <property type="evidence" value="ECO:0007669"/>
    <property type="project" value="InterPro"/>
</dbReference>
<dbReference type="Proteomes" id="UP000189705">
    <property type="component" value="Unplaced"/>
</dbReference>
<reference evidence="9" key="1">
    <citation type="submission" date="2025-08" db="UniProtKB">
        <authorList>
            <consortium name="RefSeq"/>
        </authorList>
    </citation>
    <scope>IDENTIFICATION</scope>
</reference>
<dbReference type="GO" id="GO:0042627">
    <property type="term" value="C:chylomicron"/>
    <property type="evidence" value="ECO:0007669"/>
    <property type="project" value="InterPro"/>
</dbReference>
<dbReference type="GeneID" id="102367850"/>
<keyword evidence="4" id="KW-0758">Storage protein</keyword>
<dbReference type="GO" id="GO:0045735">
    <property type="term" value="F:nutrient reservoir activity"/>
    <property type="evidence" value="ECO:0007669"/>
    <property type="project" value="UniProtKB-KW"/>
</dbReference>
<name>A0A1U7RTV3_ALLSI</name>
<dbReference type="OrthoDB" id="9362862at2759"/>
<feature type="signal peptide" evidence="7">
    <location>
        <begin position="1"/>
        <end position="24"/>
    </location>
</feature>
<dbReference type="Pfam" id="PF05418">
    <property type="entry name" value="Apo-VLDL-II"/>
    <property type="match status" value="1"/>
</dbReference>
<dbReference type="KEGG" id="asn:102367850"/>
<keyword evidence="7" id="KW-0732">Signal</keyword>
<dbReference type="eggNOG" id="ENOG502SRWC">
    <property type="taxonomic scope" value="Eukaryota"/>
</dbReference>
<protein>
    <recommendedName>
        <fullName evidence="3">Apovitellenin-1</fullName>
    </recommendedName>
    <alternativeName>
        <fullName evidence="6">Apovitellenin I</fullName>
    </alternativeName>
</protein>
<evidence type="ECO:0000256" key="4">
    <source>
        <dbReference type="ARBA" id="ARBA00022761"/>
    </source>
</evidence>
<dbReference type="STRING" id="38654.A0A1U7RTV3"/>
<dbReference type="InParanoid" id="A0A1U7RTV3"/>
<keyword evidence="8" id="KW-1185">Reference proteome</keyword>
<dbReference type="GO" id="GO:0006629">
    <property type="term" value="P:lipid metabolic process"/>
    <property type="evidence" value="ECO:0007669"/>
    <property type="project" value="InterPro"/>
</dbReference>
<gene>
    <name evidence="9" type="primary">LOC102367850</name>
</gene>
<evidence type="ECO:0000256" key="7">
    <source>
        <dbReference type="SAM" id="SignalP"/>
    </source>
</evidence>
<sequence length="105" mass="11834">MLLSRAVAIALVMLLSTSFSEVSAKTIEKRHVRRDWLVIPDTIAYYIYESVNKVSPTVGQFLVDAVRMPVIAEIRNLLMKETAKITVMAEQLVEKIKGVWKNGEA</sequence>
<evidence type="ECO:0000256" key="2">
    <source>
        <dbReference type="ARBA" id="ARBA00007385"/>
    </source>
</evidence>
<dbReference type="InterPro" id="IPR008404">
    <property type="entry name" value="Apo-VLDL-II"/>
</dbReference>
<comment type="similarity">
    <text evidence="2">Belongs to the apovitellenin family.</text>
</comment>
<proteinExistence type="inferred from homology"/>
<accession>A0A1U7RTV3</accession>
<feature type="chain" id="PRO_5010549000" description="Apovitellenin-1" evidence="7">
    <location>
        <begin position="25"/>
        <end position="105"/>
    </location>
</feature>
<evidence type="ECO:0000256" key="1">
    <source>
        <dbReference type="ARBA" id="ARBA00003325"/>
    </source>
</evidence>
<keyword evidence="5" id="KW-0850">VLDL</keyword>
<organism evidence="8 9">
    <name type="scientific">Alligator sinensis</name>
    <name type="common">Chinese alligator</name>
    <dbReference type="NCBI Taxonomy" id="38654"/>
    <lineage>
        <taxon>Eukaryota</taxon>
        <taxon>Metazoa</taxon>
        <taxon>Chordata</taxon>
        <taxon>Craniata</taxon>
        <taxon>Vertebrata</taxon>
        <taxon>Euteleostomi</taxon>
        <taxon>Archelosauria</taxon>
        <taxon>Archosauria</taxon>
        <taxon>Crocodylia</taxon>
        <taxon>Alligatoridae</taxon>
        <taxon>Alligatorinae</taxon>
        <taxon>Alligator</taxon>
    </lineage>
</organism>
<evidence type="ECO:0000313" key="8">
    <source>
        <dbReference type="Proteomes" id="UP000189705"/>
    </source>
</evidence>
<evidence type="ECO:0000313" key="9">
    <source>
        <dbReference type="RefSeq" id="XP_006020214.1"/>
    </source>
</evidence>
<evidence type="ECO:0000256" key="5">
    <source>
        <dbReference type="ARBA" id="ARBA00023313"/>
    </source>
</evidence>